<accession>A0ABU5VFW9</accession>
<gene>
    <name evidence="1" type="ORF">VA602_13085</name>
</gene>
<reference evidence="1 2" key="1">
    <citation type="submission" date="2023-12" db="EMBL/GenBank/DDBJ databases">
        <title>Pseudomonas machongensis sp. nov., isolated from wilted pepper plants (Capsicum annuum).</title>
        <authorList>
            <person name="Qiu M."/>
            <person name="Li Y."/>
            <person name="Liu Q."/>
            <person name="Zhang X."/>
            <person name="Huang Y."/>
            <person name="Guo R."/>
            <person name="Hu M."/>
            <person name="Zhou J."/>
            <person name="Zhou X."/>
        </authorList>
    </citation>
    <scope>NUCLEOTIDE SEQUENCE [LARGE SCALE GENOMIC DNA]</scope>
    <source>
        <strain evidence="1 2">MH2</strain>
    </source>
</reference>
<protein>
    <submittedName>
        <fullName evidence="1">Uncharacterized protein</fullName>
    </submittedName>
</protein>
<keyword evidence="2" id="KW-1185">Reference proteome</keyword>
<dbReference type="RefSeq" id="WP_323453399.1">
    <property type="nucleotide sequence ID" value="NZ_JAYFUI010000124.1"/>
</dbReference>
<evidence type="ECO:0000313" key="2">
    <source>
        <dbReference type="Proteomes" id="UP001302573"/>
    </source>
</evidence>
<dbReference type="EMBL" id="JAYFUI010000124">
    <property type="protein sequence ID" value="MEA5672273.1"/>
    <property type="molecule type" value="Genomic_DNA"/>
</dbReference>
<evidence type="ECO:0000313" key="1">
    <source>
        <dbReference type="EMBL" id="MEA5672273.1"/>
    </source>
</evidence>
<sequence length="182" mass="20705">MKNIEKVTNDDLMSFSNLTLVNCTLDVIQNGVTYPVVLSQRDDYANQSDSTLWDWLVLGNRGAVVDDARRIFKFKFHKQEPNRIYYHIWGTSDRSAKKIARSDNGYLGMYVSADAKNPWKVQPLEWDGKRLRCFLRDHDGNRVTVGEYPESAGRYIGAAGGYVEHLNTFAEGVSEFFVTPVG</sequence>
<name>A0ABU5VFW9_9PSED</name>
<proteinExistence type="predicted"/>
<comment type="caution">
    <text evidence="1">The sequence shown here is derived from an EMBL/GenBank/DDBJ whole genome shotgun (WGS) entry which is preliminary data.</text>
</comment>
<organism evidence="1 2">
    <name type="scientific">Pseudomonas machongensis</name>
    <dbReference type="NCBI Taxonomy" id="3110229"/>
    <lineage>
        <taxon>Bacteria</taxon>
        <taxon>Pseudomonadati</taxon>
        <taxon>Pseudomonadota</taxon>
        <taxon>Gammaproteobacteria</taxon>
        <taxon>Pseudomonadales</taxon>
        <taxon>Pseudomonadaceae</taxon>
        <taxon>Pseudomonas</taxon>
    </lineage>
</organism>
<dbReference type="Proteomes" id="UP001302573">
    <property type="component" value="Unassembled WGS sequence"/>
</dbReference>